<sequence length="290" mass="31870">MAAEVKQTCYEGSCVQSFQFYLEHSGEHQAIVQFAHDILPGELKRIGAGKSSLDVLGVGSGGGQVDVQMLTLLQSAFPSVPVTADIVEGSGPLTDGFKALIAKTPNLQKIPFSFHIMKSEEYETQVKAKGDAKKFDFIHMIQMIYYVEDLAGSIKFFHSLLKANGRLMIIVEAANGGWDILWKTYAKELCTGAITDYRSSAQVVECVKSLGLKYEEHVISHSFDISECFSPSSDTGARLLNFMTAQENFQQSFSPEVRAGILELLKNKCSVQKDDKILFNGSLVAILIHA</sequence>
<evidence type="ECO:0000256" key="2">
    <source>
        <dbReference type="ARBA" id="ARBA00022603"/>
    </source>
</evidence>
<dbReference type="GO" id="GO:0032259">
    <property type="term" value="P:methylation"/>
    <property type="evidence" value="ECO:0007669"/>
    <property type="project" value="UniProtKB-KW"/>
</dbReference>
<dbReference type="Gene3D" id="3.40.50.150">
    <property type="entry name" value="Vaccinia Virus protein VP39"/>
    <property type="match status" value="1"/>
</dbReference>
<dbReference type="Proteomes" id="UP000472271">
    <property type="component" value="Chromosome 21"/>
</dbReference>
<dbReference type="PROSITE" id="PS51597">
    <property type="entry name" value="SAM_HNMT"/>
    <property type="match status" value="1"/>
</dbReference>
<dbReference type="AlphaFoldDB" id="A0A672YZA8"/>
<dbReference type="InterPro" id="IPR029063">
    <property type="entry name" value="SAM-dependent_MTases_sf"/>
</dbReference>
<reference evidence="6" key="1">
    <citation type="submission" date="2019-06" db="EMBL/GenBank/DDBJ databases">
        <authorList>
            <consortium name="Wellcome Sanger Institute Data Sharing"/>
        </authorList>
    </citation>
    <scope>NUCLEOTIDE SEQUENCE [LARGE SCALE GENOMIC DNA]</scope>
</reference>
<evidence type="ECO:0000313" key="7">
    <source>
        <dbReference type="Proteomes" id="UP000472271"/>
    </source>
</evidence>
<evidence type="ECO:0000313" key="5">
    <source>
        <dbReference type="Ensembl" id="ENSSORP00005009068.1"/>
    </source>
</evidence>
<keyword evidence="3" id="KW-0808">Transferase</keyword>
<protein>
    <submittedName>
        <fullName evidence="6">Histamine N-methyltransferase A-like</fullName>
    </submittedName>
</protein>
<dbReference type="OrthoDB" id="5984880at2759"/>
<keyword evidence="2" id="KW-0489">Methyltransferase</keyword>
<dbReference type="SUPFAM" id="SSF53335">
    <property type="entry name" value="S-adenosyl-L-methionine-dependent methyltransferases"/>
    <property type="match status" value="1"/>
</dbReference>
<keyword evidence="4" id="KW-0949">S-adenosyl-L-methionine</keyword>
<keyword evidence="7" id="KW-1185">Reference proteome</keyword>
<reference evidence="6" key="2">
    <citation type="submission" date="2025-05" db="UniProtKB">
        <authorList>
            <consortium name="Ensembl"/>
        </authorList>
    </citation>
    <scope>IDENTIFICATION</scope>
</reference>
<dbReference type="PIRSF" id="PIRSF016616">
    <property type="entry name" value="HHMT"/>
    <property type="match status" value="1"/>
</dbReference>
<dbReference type="FunFam" id="3.40.50.150:FF:000118">
    <property type="entry name" value="Histamine N-methyltransferase"/>
    <property type="match status" value="1"/>
</dbReference>
<dbReference type="GeneID" id="115412237"/>
<dbReference type="Ensembl" id="ENSSORT00005009371.1">
    <property type="protein sequence ID" value="ENSSORP00005009068.1"/>
    <property type="gene ID" value="ENSSORG00005004978.1"/>
</dbReference>
<dbReference type="InterPro" id="IPR016673">
    <property type="entry name" value="HHMT-like"/>
</dbReference>
<comment type="subunit">
    <text evidence="1">Monomer.</text>
</comment>
<evidence type="ECO:0000256" key="4">
    <source>
        <dbReference type="ARBA" id="ARBA00022691"/>
    </source>
</evidence>
<dbReference type="GO" id="GO:0008170">
    <property type="term" value="F:N-methyltransferase activity"/>
    <property type="evidence" value="ECO:0007669"/>
    <property type="project" value="InterPro"/>
</dbReference>
<name>A0A672YZA8_9TELE</name>
<dbReference type="RefSeq" id="XP_029980485.1">
    <property type="nucleotide sequence ID" value="XM_030124625.1"/>
</dbReference>
<accession>A0A672YZA8</accession>
<dbReference type="Pfam" id="PF13489">
    <property type="entry name" value="Methyltransf_23"/>
    <property type="match status" value="1"/>
</dbReference>
<proteinExistence type="predicted"/>
<gene>
    <name evidence="6" type="primary">LOC115412237</name>
    <name evidence="5" type="synonym">LOC115412973</name>
</gene>
<evidence type="ECO:0000313" key="6">
    <source>
        <dbReference type="Ensembl" id="ENSSORP00005009834.1"/>
    </source>
</evidence>
<dbReference type="Ensembl" id="ENSSORT00005010164.1">
    <property type="protein sequence ID" value="ENSSORP00005009834.1"/>
    <property type="gene ID" value="ENSSORG00005005376.1"/>
</dbReference>
<evidence type="ECO:0000256" key="1">
    <source>
        <dbReference type="ARBA" id="ARBA00011245"/>
    </source>
</evidence>
<organism evidence="6 7">
    <name type="scientific">Sphaeramia orbicularis</name>
    <name type="common">orbiculate cardinalfish</name>
    <dbReference type="NCBI Taxonomy" id="375764"/>
    <lineage>
        <taxon>Eukaryota</taxon>
        <taxon>Metazoa</taxon>
        <taxon>Chordata</taxon>
        <taxon>Craniata</taxon>
        <taxon>Vertebrata</taxon>
        <taxon>Euteleostomi</taxon>
        <taxon>Actinopterygii</taxon>
        <taxon>Neopterygii</taxon>
        <taxon>Teleostei</taxon>
        <taxon>Neoteleostei</taxon>
        <taxon>Acanthomorphata</taxon>
        <taxon>Gobiaria</taxon>
        <taxon>Kurtiformes</taxon>
        <taxon>Apogonoidei</taxon>
        <taxon>Apogonidae</taxon>
        <taxon>Apogoninae</taxon>
        <taxon>Sphaeramia</taxon>
    </lineage>
</organism>
<evidence type="ECO:0000256" key="3">
    <source>
        <dbReference type="ARBA" id="ARBA00022679"/>
    </source>
</evidence>